<feature type="chain" id="PRO_5015539814" description="Lipoprotein" evidence="1">
    <location>
        <begin position="30"/>
        <end position="309"/>
    </location>
</feature>
<evidence type="ECO:0000313" key="3">
    <source>
        <dbReference type="Proteomes" id="UP000245370"/>
    </source>
</evidence>
<reference evidence="2 3" key="2">
    <citation type="submission" date="2018-05" db="EMBL/GenBank/DDBJ databases">
        <authorList>
            <person name="Lanie J.A."/>
            <person name="Ng W.-L."/>
            <person name="Kazmierczak K.M."/>
            <person name="Andrzejewski T.M."/>
            <person name="Davidsen T.M."/>
            <person name="Wayne K.J."/>
            <person name="Tettelin H."/>
            <person name="Glass J.I."/>
            <person name="Rusch D."/>
            <person name="Podicherti R."/>
            <person name="Tsui H.-C.T."/>
            <person name="Winkler M.E."/>
        </authorList>
    </citation>
    <scope>NUCLEOTIDE SEQUENCE [LARGE SCALE GENOMIC DNA]</scope>
    <source>
        <strain evidence="2 3">C305</strain>
    </source>
</reference>
<dbReference type="EMBL" id="QFRJ01000003">
    <property type="protein sequence ID" value="PWH86165.1"/>
    <property type="molecule type" value="Genomic_DNA"/>
</dbReference>
<accession>A0A2U2XEF3</accession>
<feature type="signal peptide" evidence="1">
    <location>
        <begin position="1"/>
        <end position="29"/>
    </location>
</feature>
<organism evidence="2 3">
    <name type="scientific">Brumimicrobium oceani</name>
    <dbReference type="NCBI Taxonomy" id="2100725"/>
    <lineage>
        <taxon>Bacteria</taxon>
        <taxon>Pseudomonadati</taxon>
        <taxon>Bacteroidota</taxon>
        <taxon>Flavobacteriia</taxon>
        <taxon>Flavobacteriales</taxon>
        <taxon>Crocinitomicaceae</taxon>
        <taxon>Brumimicrobium</taxon>
    </lineage>
</organism>
<keyword evidence="1" id="KW-0732">Signal</keyword>
<dbReference type="AlphaFoldDB" id="A0A2U2XEF3"/>
<evidence type="ECO:0008006" key="4">
    <source>
        <dbReference type="Google" id="ProtNLM"/>
    </source>
</evidence>
<name>A0A2U2XEF3_9FLAO</name>
<protein>
    <recommendedName>
        <fullName evidence="4">Lipoprotein</fullName>
    </recommendedName>
</protein>
<keyword evidence="3" id="KW-1185">Reference proteome</keyword>
<comment type="caution">
    <text evidence="2">The sequence shown here is derived from an EMBL/GenBank/DDBJ whole genome shotgun (WGS) entry which is preliminary data.</text>
</comment>
<dbReference type="PROSITE" id="PS51257">
    <property type="entry name" value="PROKAR_LIPOPROTEIN"/>
    <property type="match status" value="1"/>
</dbReference>
<proteinExistence type="predicted"/>
<gene>
    <name evidence="2" type="ORF">DIT68_06315</name>
</gene>
<evidence type="ECO:0000256" key="1">
    <source>
        <dbReference type="SAM" id="SignalP"/>
    </source>
</evidence>
<dbReference type="Proteomes" id="UP000245370">
    <property type="component" value="Unassembled WGS sequence"/>
</dbReference>
<evidence type="ECO:0000313" key="2">
    <source>
        <dbReference type="EMBL" id="PWH86165.1"/>
    </source>
</evidence>
<sequence>MLNRMNNFSKVLYVIIGSVFLSSCGSAVNAPVKTIEDQKASLHKTIEETAKANHVLEDYQSLSFGQMKVYKPETFVRLDSIYAIKQNYIEENDLRGLRSSGIEELIPIYREEALLELDQVQYEIEHIYQTGTGDSIQIHSSFFLFDHKDSLVLISPFYHFKIAPKFKDLFYAYQFDYHFVTNRNLYISEAEWDFIRFFKTRQFELTGTSALEAFMQHTMRVMEAARKSATVDFRNLSKLLVTDHFKTLGKEIMIEKFGKLMVIEENNIVMNYELKVDWIDETMEGMNKSTVFKFSPYLEIEDIKTNIPQ</sequence>
<reference evidence="2 3" key="1">
    <citation type="submission" date="2018-05" db="EMBL/GenBank/DDBJ databases">
        <title>Brumimicrobium oceani sp. nov., isolated from coastal sediment.</title>
        <authorList>
            <person name="Kou Y."/>
        </authorList>
    </citation>
    <scope>NUCLEOTIDE SEQUENCE [LARGE SCALE GENOMIC DNA]</scope>
    <source>
        <strain evidence="2 3">C305</strain>
    </source>
</reference>